<dbReference type="Proteomes" id="UP000253999">
    <property type="component" value="Unassembled WGS sequence"/>
</dbReference>
<gene>
    <name evidence="2" type="ORF">DPV98_01455</name>
</gene>
<organism evidence="2 3">
    <name type="scientific">Haemophilus parahaemolyticus</name>
    <dbReference type="NCBI Taxonomy" id="735"/>
    <lineage>
        <taxon>Bacteria</taxon>
        <taxon>Pseudomonadati</taxon>
        <taxon>Pseudomonadota</taxon>
        <taxon>Gammaproteobacteria</taxon>
        <taxon>Pasteurellales</taxon>
        <taxon>Pasteurellaceae</taxon>
        <taxon>Haemophilus</taxon>
    </lineage>
</organism>
<dbReference type="EMBL" id="QEQD01000001">
    <property type="protein sequence ID" value="RDF05961.1"/>
    <property type="molecule type" value="Genomic_DNA"/>
</dbReference>
<dbReference type="RefSeq" id="WP_111312331.1">
    <property type="nucleotide sequence ID" value="NZ_QEQD01000001.1"/>
</dbReference>
<sequence>MIKSYVINLERHKDRLEKFYKQNQTHFFERVNAIDKNVLTTLGHEKFYFNTSALENKIHRKITIGEIACTLSHILCWNKIASNDELSENEYALIAEDDIILSENFYAIIKNLIDKINNLGIDYKLIILHKLDLYHFSHKIKEDGQYHLINASTEEDIDNDGSALYLLRKDKAIELVEFLKEKKPFWLADHFSTFCPDKVGILFPFIGYINETVPSDLEIERTIARQNAGIA</sequence>
<feature type="domain" description="Glycosyl transferase family 25" evidence="1">
    <location>
        <begin position="1"/>
        <end position="147"/>
    </location>
</feature>
<protein>
    <submittedName>
        <fullName evidence="2">Udp-glcnac--lipooligosaccharide n-acetylglucosaminyl glycosyltransferase</fullName>
    </submittedName>
</protein>
<dbReference type="InterPro" id="IPR002654">
    <property type="entry name" value="Glyco_trans_25"/>
</dbReference>
<comment type="caution">
    <text evidence="2">The sequence shown here is derived from an EMBL/GenBank/DDBJ whole genome shotgun (WGS) entry which is preliminary data.</text>
</comment>
<accession>A0A369ZLG5</accession>
<keyword evidence="2" id="KW-0808">Transferase</keyword>
<dbReference type="STRING" id="735.B0185_03165"/>
<reference evidence="2 3" key="1">
    <citation type="submission" date="2018-05" db="EMBL/GenBank/DDBJ databases">
        <title>Draft Genome Sequences for a Diverse set of 7 Haemophilus Species.</title>
        <authorList>
            <person name="Nichols M."/>
            <person name="Topaz N."/>
            <person name="Wang X."/>
            <person name="Wang X."/>
            <person name="Boxrud D."/>
        </authorList>
    </citation>
    <scope>NUCLEOTIDE SEQUENCE [LARGE SCALE GENOMIC DNA]</scope>
    <source>
        <strain evidence="2 3">C2010039593</strain>
    </source>
</reference>
<evidence type="ECO:0000313" key="2">
    <source>
        <dbReference type="EMBL" id="RDF05961.1"/>
    </source>
</evidence>
<dbReference type="Pfam" id="PF01755">
    <property type="entry name" value="Glyco_transf_25"/>
    <property type="match status" value="1"/>
</dbReference>
<evidence type="ECO:0000259" key="1">
    <source>
        <dbReference type="Pfam" id="PF01755"/>
    </source>
</evidence>
<proteinExistence type="predicted"/>
<dbReference type="AlphaFoldDB" id="A0A369ZLG5"/>
<evidence type="ECO:0000313" key="3">
    <source>
        <dbReference type="Proteomes" id="UP000253999"/>
    </source>
</evidence>
<dbReference type="CDD" id="cd06532">
    <property type="entry name" value="Glyco_transf_25"/>
    <property type="match status" value="1"/>
</dbReference>
<dbReference type="GO" id="GO:0016740">
    <property type="term" value="F:transferase activity"/>
    <property type="evidence" value="ECO:0007669"/>
    <property type="project" value="UniProtKB-KW"/>
</dbReference>
<name>A0A369ZLG5_HAEPH</name>